<dbReference type="EMBL" id="JACHIF010000004">
    <property type="protein sequence ID" value="MBB5037969.1"/>
    <property type="molecule type" value="Genomic_DNA"/>
</dbReference>
<comment type="caution">
    <text evidence="2">The sequence shown here is derived from an EMBL/GenBank/DDBJ whole genome shotgun (WGS) entry which is preliminary data.</text>
</comment>
<dbReference type="RefSeq" id="WP_184208361.1">
    <property type="nucleotide sequence ID" value="NZ_JACHIF010000004.1"/>
</dbReference>
<gene>
    <name evidence="2" type="ORF">HNQ64_002227</name>
</gene>
<evidence type="ECO:0000313" key="3">
    <source>
        <dbReference type="Proteomes" id="UP000534294"/>
    </source>
</evidence>
<keyword evidence="3" id="KW-1185">Reference proteome</keyword>
<sequence>MLVQSVRVLTTLLLLSCAFSGNAEEAKGLAQKFPDGEVSSRSFVDQSALISQFTVEQYAHQSSLRIVQGIGYAVYQCNEKTPDENKAGQVARMAVFNILNPTATARWVDIASAGEASNGITLGGTFVSAPMLHVRDDKVLRIFFTARLAEDKVPAYRAFYKDYDIATGKLSGLHAMRCTIAKDPAQVMDLAVPAIQKHLDFLHGPGFGAQFAKGISTAGDFLVFDGQLYSTIQIKNSTDGVTRLLTNVLMRSADGGTIWELLGAPDPRLLTTEVKILAEPAMTQDSKHVYLHLRTNVVEGGYVLCKAKKSDLYSFDAPVKKWTYGIGRPTIVDYGKPIGIVAMFTAPSVSMGGAQMSRNKCDVVLIDPSYSRYTRAFSIVDYNAVNTPFLCLYRDEGYVTYSTGQRRLLPKFGTSEIVFSKLRREFFVPGQ</sequence>
<dbReference type="AlphaFoldDB" id="A0A7W8DPT2"/>
<protein>
    <submittedName>
        <fullName evidence="2">Uncharacterized protein</fullName>
    </submittedName>
</protein>
<feature type="chain" id="PRO_5030786764" evidence="1">
    <location>
        <begin position="24"/>
        <end position="431"/>
    </location>
</feature>
<accession>A0A7W8DPT2</accession>
<keyword evidence="1" id="KW-0732">Signal</keyword>
<evidence type="ECO:0000256" key="1">
    <source>
        <dbReference type="SAM" id="SignalP"/>
    </source>
</evidence>
<organism evidence="2 3">
    <name type="scientific">Prosthecobacter dejongeii</name>
    <dbReference type="NCBI Taxonomy" id="48465"/>
    <lineage>
        <taxon>Bacteria</taxon>
        <taxon>Pseudomonadati</taxon>
        <taxon>Verrucomicrobiota</taxon>
        <taxon>Verrucomicrobiia</taxon>
        <taxon>Verrucomicrobiales</taxon>
        <taxon>Verrucomicrobiaceae</taxon>
        <taxon>Prosthecobacter</taxon>
    </lineage>
</organism>
<reference evidence="2 3" key="1">
    <citation type="submission" date="2020-08" db="EMBL/GenBank/DDBJ databases">
        <title>Genomic Encyclopedia of Type Strains, Phase IV (KMG-IV): sequencing the most valuable type-strain genomes for metagenomic binning, comparative biology and taxonomic classification.</title>
        <authorList>
            <person name="Goeker M."/>
        </authorList>
    </citation>
    <scope>NUCLEOTIDE SEQUENCE [LARGE SCALE GENOMIC DNA]</scope>
    <source>
        <strain evidence="2 3">DSM 12251</strain>
    </source>
</reference>
<feature type="signal peptide" evidence="1">
    <location>
        <begin position="1"/>
        <end position="23"/>
    </location>
</feature>
<proteinExistence type="predicted"/>
<name>A0A7W8DPT2_9BACT</name>
<dbReference type="Proteomes" id="UP000534294">
    <property type="component" value="Unassembled WGS sequence"/>
</dbReference>
<evidence type="ECO:0000313" key="2">
    <source>
        <dbReference type="EMBL" id="MBB5037969.1"/>
    </source>
</evidence>